<evidence type="ECO:0000256" key="2">
    <source>
        <dbReference type="PROSITE-ProRule" id="PRU00192"/>
    </source>
</evidence>
<evidence type="ECO:0000259" key="5">
    <source>
        <dbReference type="PROSITE" id="PS50002"/>
    </source>
</evidence>
<dbReference type="RefSeq" id="XP_020025336.1">
    <property type="nucleotide sequence ID" value="XM_020169747.1"/>
</dbReference>
<dbReference type="InterPro" id="IPR050384">
    <property type="entry name" value="Endophilin_SH3RF"/>
</dbReference>
<feature type="region of interest" description="Disordered" evidence="4">
    <location>
        <begin position="647"/>
        <end position="675"/>
    </location>
</feature>
<feature type="compositionally biased region" description="Polar residues" evidence="4">
    <location>
        <begin position="568"/>
        <end position="577"/>
    </location>
</feature>
<dbReference type="OrthoDB" id="73680at2759"/>
<dbReference type="Pfam" id="PF14604">
    <property type="entry name" value="SH3_9"/>
    <property type="match status" value="2"/>
</dbReference>
<feature type="coiled-coil region" evidence="3">
    <location>
        <begin position="691"/>
        <end position="718"/>
    </location>
</feature>
<dbReference type="KEGG" id="ccan:109690427"/>
<keyword evidence="1 2" id="KW-0728">SH3 domain</keyword>
<organism evidence="6">
    <name type="scientific">Castor canadensis</name>
    <name type="common">American beaver</name>
    <dbReference type="NCBI Taxonomy" id="51338"/>
    <lineage>
        <taxon>Eukaryota</taxon>
        <taxon>Metazoa</taxon>
        <taxon>Chordata</taxon>
        <taxon>Craniata</taxon>
        <taxon>Vertebrata</taxon>
        <taxon>Euteleostomi</taxon>
        <taxon>Mammalia</taxon>
        <taxon>Eutheria</taxon>
        <taxon>Euarchontoglires</taxon>
        <taxon>Glires</taxon>
        <taxon>Rodentia</taxon>
        <taxon>Castorimorpha</taxon>
        <taxon>Castoridae</taxon>
        <taxon>Castor</taxon>
    </lineage>
</organism>
<dbReference type="AlphaFoldDB" id="A0A8B7V057"/>
<evidence type="ECO:0000256" key="1">
    <source>
        <dbReference type="ARBA" id="ARBA00022443"/>
    </source>
</evidence>
<dbReference type="CDD" id="cd11874">
    <property type="entry name" value="SH3_CD2AP-like_2"/>
    <property type="match status" value="1"/>
</dbReference>
<dbReference type="Pfam" id="PF07653">
    <property type="entry name" value="SH3_2"/>
    <property type="match status" value="1"/>
</dbReference>
<dbReference type="SMART" id="SM00326">
    <property type="entry name" value="SH3"/>
    <property type="match status" value="3"/>
</dbReference>
<evidence type="ECO:0000256" key="3">
    <source>
        <dbReference type="SAM" id="Coils"/>
    </source>
</evidence>
<feature type="compositionally biased region" description="Pro residues" evidence="4">
    <location>
        <begin position="444"/>
        <end position="456"/>
    </location>
</feature>
<feature type="domain" description="SH3" evidence="5">
    <location>
        <begin position="33"/>
        <end position="93"/>
    </location>
</feature>
<dbReference type="InterPro" id="IPR035468">
    <property type="entry name" value="SH3D21_SH3"/>
</dbReference>
<feature type="region of interest" description="Disordered" evidence="4">
    <location>
        <begin position="568"/>
        <end position="631"/>
    </location>
</feature>
<feature type="compositionally biased region" description="Polar residues" evidence="4">
    <location>
        <begin position="365"/>
        <end position="374"/>
    </location>
</feature>
<evidence type="ECO:0000256" key="4">
    <source>
        <dbReference type="SAM" id="MobiDB-lite"/>
    </source>
</evidence>
<reference evidence="6" key="1">
    <citation type="submission" date="2025-08" db="UniProtKB">
        <authorList>
            <consortium name="RefSeq"/>
        </authorList>
    </citation>
    <scope>IDENTIFICATION</scope>
    <source>
        <tissue evidence="6">Leukocyte</tissue>
    </source>
</reference>
<feature type="domain" description="SH3" evidence="5">
    <location>
        <begin position="118"/>
        <end position="177"/>
    </location>
</feature>
<feature type="compositionally biased region" description="Polar residues" evidence="4">
    <location>
        <begin position="8"/>
        <end position="26"/>
    </location>
</feature>
<dbReference type="PANTHER" id="PTHR14167">
    <property type="entry name" value="SH3 DOMAIN-CONTAINING"/>
    <property type="match status" value="1"/>
</dbReference>
<feature type="region of interest" description="Disordered" evidence="4">
    <location>
        <begin position="289"/>
        <end position="507"/>
    </location>
</feature>
<proteinExistence type="predicted"/>
<protein>
    <submittedName>
        <fullName evidence="6">SH3 domain-containing protein 21</fullName>
    </submittedName>
</protein>
<keyword evidence="3" id="KW-0175">Coiled coil</keyword>
<name>A0A8B7V057_CASCN</name>
<sequence>MARVSASLAPQSHPTRARSGATSRTGQALEDASEAMEVLVLDGYQAQKEDELSLAPGDVVRQVRKGPARGWLRGELRGSCGLFPKRMVQVIPEALRATEEPRRPRYARRRGHPAKSPGPQRWCKVNFNYNPEQADELKLQAGEIVEVIKEIEDGWWLGKKNGQLGAFPSNFVELLDSGPPSLGNPDMPSTSPGPQQHPKLSSLTYDRPPDYLTTVSCPETCRVLFDYQPEAPDELALRRGDVVKILRKTTEDKGWWEGECQGRRGVFPDNFVLPPPPIKKLVPRKMISRESAPIKEHKKTVPKTSLPTVKKLVTAASGPNKAKVPRTPNGDGPKRPSRDSGTNGSFLSGGLGQPGRKRSRAQAPWQRSASSQVRGHSGQRLVPRGVVCKGNQKGPTLQGIEPSIEALPPSPQEKEQSSLAKALSTNKASTVEKTATSVKTPLPDKAPSPEKIPPPDKVSNPEKTPALDKASTSERVFSVDEAPTLATPPKVEALDPKLVPSGDKAPTLEKVLAPEQVLSEDISPRDNTQCQQFSLDETLQRAKSQEKVAMLEEPSLVPNSSECCIFTSKQGDSSPLESESKAELRSLPALEKARSQTDTTTFLEEAHVKDETTPKDEAHPKEQLPSKEVASKKQVFLEKEVAAKEQVPLKAEALTPQTPHSMEPTSDPQETPTLHSLARQILESQNDGVDVMQLKEEVASLRSELELLELQLKQKMSDIWEELKREREKRQSLEVGRVRTQVGGQWLGARP</sequence>
<accession>A0A8B7V057</accession>
<dbReference type="GO" id="GO:0016477">
    <property type="term" value="P:cell migration"/>
    <property type="evidence" value="ECO:0007669"/>
    <property type="project" value="TreeGrafter"/>
</dbReference>
<evidence type="ECO:0000313" key="6">
    <source>
        <dbReference type="RefSeq" id="XP_020025336.1"/>
    </source>
</evidence>
<feature type="compositionally biased region" description="Basic and acidic residues" evidence="4">
    <location>
        <begin position="604"/>
        <end position="631"/>
    </location>
</feature>
<dbReference type="Gene3D" id="2.30.30.40">
    <property type="entry name" value="SH3 Domains"/>
    <property type="match status" value="3"/>
</dbReference>
<dbReference type="SUPFAM" id="SSF50044">
    <property type="entry name" value="SH3-domain"/>
    <property type="match status" value="3"/>
</dbReference>
<feature type="region of interest" description="Disordered" evidence="4">
    <location>
        <begin position="176"/>
        <end position="205"/>
    </location>
</feature>
<dbReference type="PANTHER" id="PTHR14167:SF28">
    <property type="entry name" value="SH3 DOMAIN-CONTAINING PROTEIN 21"/>
    <property type="match status" value="1"/>
</dbReference>
<dbReference type="InterPro" id="IPR001452">
    <property type="entry name" value="SH3_domain"/>
</dbReference>
<feature type="compositionally biased region" description="Polar residues" evidence="4">
    <location>
        <begin position="655"/>
        <end position="674"/>
    </location>
</feature>
<gene>
    <name evidence="6" type="primary">Sh3d21</name>
</gene>
<feature type="compositionally biased region" description="Polar residues" evidence="4">
    <location>
        <begin position="417"/>
        <end position="439"/>
    </location>
</feature>
<feature type="compositionally biased region" description="Polar residues" evidence="4">
    <location>
        <begin position="187"/>
        <end position="204"/>
    </location>
</feature>
<dbReference type="GO" id="GO:0007015">
    <property type="term" value="P:actin filament organization"/>
    <property type="evidence" value="ECO:0007669"/>
    <property type="project" value="TreeGrafter"/>
</dbReference>
<dbReference type="PRINTS" id="PR00452">
    <property type="entry name" value="SH3DOMAIN"/>
</dbReference>
<dbReference type="PROSITE" id="PS50002">
    <property type="entry name" value="SH3"/>
    <property type="match status" value="3"/>
</dbReference>
<feature type="region of interest" description="Disordered" evidence="4">
    <location>
        <begin position="1"/>
        <end position="30"/>
    </location>
</feature>
<dbReference type="CTD" id="79729"/>
<dbReference type="InterPro" id="IPR036028">
    <property type="entry name" value="SH3-like_dom_sf"/>
</dbReference>
<dbReference type="CDD" id="cd12142">
    <property type="entry name" value="SH3_D21-like"/>
    <property type="match status" value="1"/>
</dbReference>
<feature type="domain" description="SH3" evidence="5">
    <location>
        <begin position="216"/>
        <end position="277"/>
    </location>
</feature>